<evidence type="ECO:0000259" key="2">
    <source>
        <dbReference type="PROSITE" id="PS50013"/>
    </source>
</evidence>
<reference evidence="3" key="1">
    <citation type="journal article" date="2021" name="Nat. Commun.">
        <title>Genetic determinants of endophytism in the Arabidopsis root mycobiome.</title>
        <authorList>
            <person name="Mesny F."/>
            <person name="Miyauchi S."/>
            <person name="Thiergart T."/>
            <person name="Pickel B."/>
            <person name="Atanasova L."/>
            <person name="Karlsson M."/>
            <person name="Huettel B."/>
            <person name="Barry K.W."/>
            <person name="Haridas S."/>
            <person name="Chen C."/>
            <person name="Bauer D."/>
            <person name="Andreopoulos W."/>
            <person name="Pangilinan J."/>
            <person name="LaButti K."/>
            <person name="Riley R."/>
            <person name="Lipzen A."/>
            <person name="Clum A."/>
            <person name="Drula E."/>
            <person name="Henrissat B."/>
            <person name="Kohler A."/>
            <person name="Grigoriev I.V."/>
            <person name="Martin F.M."/>
            <person name="Hacquard S."/>
        </authorList>
    </citation>
    <scope>NUCLEOTIDE SEQUENCE</scope>
    <source>
        <strain evidence="3">MPI-SDFR-AT-0068</strain>
    </source>
</reference>
<dbReference type="EMBL" id="JAGPXF010000007">
    <property type="protein sequence ID" value="KAH7236552.1"/>
    <property type="molecule type" value="Genomic_DNA"/>
</dbReference>
<dbReference type="Proteomes" id="UP000813427">
    <property type="component" value="Unassembled WGS sequence"/>
</dbReference>
<evidence type="ECO:0000313" key="3">
    <source>
        <dbReference type="EMBL" id="KAH7236552.1"/>
    </source>
</evidence>
<evidence type="ECO:0000313" key="4">
    <source>
        <dbReference type="Proteomes" id="UP000813427"/>
    </source>
</evidence>
<comment type="caution">
    <text evidence="3">The sequence shown here is derived from an EMBL/GenBank/DDBJ whole genome shotgun (WGS) entry which is preliminary data.</text>
</comment>
<dbReference type="GO" id="GO:0006338">
    <property type="term" value="P:chromatin remodeling"/>
    <property type="evidence" value="ECO:0007669"/>
    <property type="project" value="UniProtKB-ARBA"/>
</dbReference>
<gene>
    <name evidence="3" type="ORF">BKA59DRAFT_517065</name>
</gene>
<dbReference type="InterPro" id="IPR016197">
    <property type="entry name" value="Chromo-like_dom_sf"/>
</dbReference>
<keyword evidence="4" id="KW-1185">Reference proteome</keyword>
<dbReference type="InterPro" id="IPR023780">
    <property type="entry name" value="Chromo_domain"/>
</dbReference>
<proteinExistence type="predicted"/>
<dbReference type="OrthoDB" id="433924at2759"/>
<evidence type="ECO:0000256" key="1">
    <source>
        <dbReference type="ARBA" id="ARBA00011353"/>
    </source>
</evidence>
<comment type="subunit">
    <text evidence="1">Component of the NuA4 histone acetyltransferase complex.</text>
</comment>
<dbReference type="AlphaFoldDB" id="A0A8K0RPQ2"/>
<name>A0A8K0RPQ2_9HYPO</name>
<dbReference type="Pfam" id="PF00385">
    <property type="entry name" value="Chromo"/>
    <property type="match status" value="1"/>
</dbReference>
<accession>A0A8K0RPQ2</accession>
<dbReference type="SUPFAM" id="SSF54160">
    <property type="entry name" value="Chromo domain-like"/>
    <property type="match status" value="1"/>
</dbReference>
<dbReference type="InterPro" id="IPR000953">
    <property type="entry name" value="Chromo/chromo_shadow_dom"/>
</dbReference>
<sequence length="58" mass="6756">MTGPKIYHAYRILEEARTKYLVQWIGYDTNEATWEAKVKRIYPAAVRGWAERKIGKAG</sequence>
<feature type="domain" description="Chromo" evidence="2">
    <location>
        <begin position="7"/>
        <end position="58"/>
    </location>
</feature>
<dbReference type="PROSITE" id="PS50013">
    <property type="entry name" value="CHROMO_2"/>
    <property type="match status" value="1"/>
</dbReference>
<dbReference type="Gene3D" id="2.40.50.40">
    <property type="match status" value="1"/>
</dbReference>
<protein>
    <recommendedName>
        <fullName evidence="2">Chromo domain-containing protein</fullName>
    </recommendedName>
</protein>
<organism evidence="3 4">
    <name type="scientific">Fusarium tricinctum</name>
    <dbReference type="NCBI Taxonomy" id="61284"/>
    <lineage>
        <taxon>Eukaryota</taxon>
        <taxon>Fungi</taxon>
        <taxon>Dikarya</taxon>
        <taxon>Ascomycota</taxon>
        <taxon>Pezizomycotina</taxon>
        <taxon>Sordariomycetes</taxon>
        <taxon>Hypocreomycetidae</taxon>
        <taxon>Hypocreales</taxon>
        <taxon>Nectriaceae</taxon>
        <taxon>Fusarium</taxon>
        <taxon>Fusarium tricinctum species complex</taxon>
    </lineage>
</organism>